<evidence type="ECO:0000313" key="1">
    <source>
        <dbReference type="EMBL" id="MEQ2280888.1"/>
    </source>
</evidence>
<feature type="non-terminal residue" evidence="1">
    <location>
        <position position="61"/>
    </location>
</feature>
<reference evidence="1 2" key="1">
    <citation type="submission" date="2021-06" db="EMBL/GenBank/DDBJ databases">
        <authorList>
            <person name="Palmer J.M."/>
        </authorList>
    </citation>
    <scope>NUCLEOTIDE SEQUENCE [LARGE SCALE GENOMIC DNA]</scope>
    <source>
        <strain evidence="1 2">AS_MEX2019</strain>
        <tissue evidence="1">Muscle</tissue>
    </source>
</reference>
<keyword evidence="2" id="KW-1185">Reference proteome</keyword>
<proteinExistence type="predicted"/>
<sequence length="61" mass="7268">MDSCHWSRVWGKQRSWWWISAGPDPPHRHRSINQRAHFQPVHPTFLAALPITSNLMKHLFL</sequence>
<protein>
    <submittedName>
        <fullName evidence="1">Uncharacterized protein</fullName>
    </submittedName>
</protein>
<accession>A0ABV0XHE2</accession>
<organism evidence="1 2">
    <name type="scientific">Ameca splendens</name>
    <dbReference type="NCBI Taxonomy" id="208324"/>
    <lineage>
        <taxon>Eukaryota</taxon>
        <taxon>Metazoa</taxon>
        <taxon>Chordata</taxon>
        <taxon>Craniata</taxon>
        <taxon>Vertebrata</taxon>
        <taxon>Euteleostomi</taxon>
        <taxon>Actinopterygii</taxon>
        <taxon>Neopterygii</taxon>
        <taxon>Teleostei</taxon>
        <taxon>Neoteleostei</taxon>
        <taxon>Acanthomorphata</taxon>
        <taxon>Ovalentaria</taxon>
        <taxon>Atherinomorphae</taxon>
        <taxon>Cyprinodontiformes</taxon>
        <taxon>Goodeidae</taxon>
        <taxon>Ameca</taxon>
    </lineage>
</organism>
<name>A0ABV0XHE2_9TELE</name>
<dbReference type="EMBL" id="JAHRIP010002395">
    <property type="protein sequence ID" value="MEQ2280888.1"/>
    <property type="molecule type" value="Genomic_DNA"/>
</dbReference>
<comment type="caution">
    <text evidence="1">The sequence shown here is derived from an EMBL/GenBank/DDBJ whole genome shotgun (WGS) entry which is preliminary data.</text>
</comment>
<gene>
    <name evidence="1" type="ORF">AMECASPLE_024817</name>
</gene>
<dbReference type="Proteomes" id="UP001469553">
    <property type="component" value="Unassembled WGS sequence"/>
</dbReference>
<evidence type="ECO:0000313" key="2">
    <source>
        <dbReference type="Proteomes" id="UP001469553"/>
    </source>
</evidence>